<evidence type="ECO:0000256" key="2">
    <source>
        <dbReference type="ARBA" id="ARBA00022737"/>
    </source>
</evidence>
<name>A0A2G9RFV8_AQUCT</name>
<dbReference type="Pfam" id="PF00560">
    <property type="entry name" value="LRR_1"/>
    <property type="match status" value="1"/>
</dbReference>
<keyword evidence="2" id="KW-0677">Repeat</keyword>
<evidence type="ECO:0000256" key="1">
    <source>
        <dbReference type="ARBA" id="ARBA00022614"/>
    </source>
</evidence>
<dbReference type="PANTHER" id="PTHR24366">
    <property type="entry name" value="IG(IMMUNOGLOBULIN) AND LRR(LEUCINE RICH REPEAT) DOMAINS"/>
    <property type="match status" value="1"/>
</dbReference>
<gene>
    <name evidence="4" type="ORF">AB205_0019050</name>
</gene>
<dbReference type="InterPro" id="IPR003591">
    <property type="entry name" value="Leu-rich_rpt_typical-subtyp"/>
</dbReference>
<dbReference type="PRINTS" id="PR00019">
    <property type="entry name" value="LEURICHRPT"/>
</dbReference>
<accession>A0A2G9RFV8</accession>
<dbReference type="OrthoDB" id="2020019at2759"/>
<evidence type="ECO:0000313" key="5">
    <source>
        <dbReference type="Proteomes" id="UP000228934"/>
    </source>
</evidence>
<organism evidence="4 5">
    <name type="scientific">Aquarana catesbeiana</name>
    <name type="common">American bullfrog</name>
    <name type="synonym">Rana catesbeiana</name>
    <dbReference type="NCBI Taxonomy" id="8400"/>
    <lineage>
        <taxon>Eukaryota</taxon>
        <taxon>Metazoa</taxon>
        <taxon>Chordata</taxon>
        <taxon>Craniata</taxon>
        <taxon>Vertebrata</taxon>
        <taxon>Euteleostomi</taxon>
        <taxon>Amphibia</taxon>
        <taxon>Batrachia</taxon>
        <taxon>Anura</taxon>
        <taxon>Neobatrachia</taxon>
        <taxon>Ranoidea</taxon>
        <taxon>Ranidae</taxon>
        <taxon>Aquarana</taxon>
    </lineage>
</organism>
<evidence type="ECO:0000256" key="3">
    <source>
        <dbReference type="SAM" id="SignalP"/>
    </source>
</evidence>
<evidence type="ECO:0000313" key="4">
    <source>
        <dbReference type="EMBL" id="PIO26724.1"/>
    </source>
</evidence>
<keyword evidence="1" id="KW-0433">Leucine-rich repeat</keyword>
<feature type="signal peptide" evidence="3">
    <location>
        <begin position="1"/>
        <end position="27"/>
    </location>
</feature>
<proteinExistence type="predicted"/>
<dbReference type="SMART" id="SM00369">
    <property type="entry name" value="LRR_TYP"/>
    <property type="match status" value="9"/>
</dbReference>
<dbReference type="PROSITE" id="PS51450">
    <property type="entry name" value="LRR"/>
    <property type="match status" value="3"/>
</dbReference>
<dbReference type="FunFam" id="3.80.10.10:FF:000306">
    <property type="entry name" value="Toll-like receptor 5"/>
    <property type="match status" value="1"/>
</dbReference>
<dbReference type="SUPFAM" id="SSF52058">
    <property type="entry name" value="L domain-like"/>
    <property type="match status" value="2"/>
</dbReference>
<dbReference type="Pfam" id="PF13855">
    <property type="entry name" value="LRR_8"/>
    <property type="match status" value="3"/>
</dbReference>
<feature type="chain" id="PRO_5013822793" description="Toll-like receptor 5" evidence="3">
    <location>
        <begin position="28"/>
        <end position="652"/>
    </location>
</feature>
<dbReference type="InterPro" id="IPR032675">
    <property type="entry name" value="LRR_dom_sf"/>
</dbReference>
<dbReference type="PANTHER" id="PTHR24366:SF96">
    <property type="entry name" value="LEUCINE RICH REPEAT CONTAINING 53"/>
    <property type="match status" value="1"/>
</dbReference>
<reference evidence="5" key="1">
    <citation type="journal article" date="2017" name="Nat. Commun.">
        <title>The North American bullfrog draft genome provides insight into hormonal regulation of long noncoding RNA.</title>
        <authorList>
            <person name="Hammond S.A."/>
            <person name="Warren R.L."/>
            <person name="Vandervalk B.P."/>
            <person name="Kucuk E."/>
            <person name="Khan H."/>
            <person name="Gibb E.A."/>
            <person name="Pandoh P."/>
            <person name="Kirk H."/>
            <person name="Zhao Y."/>
            <person name="Jones M."/>
            <person name="Mungall A.J."/>
            <person name="Coope R."/>
            <person name="Pleasance S."/>
            <person name="Moore R.A."/>
            <person name="Holt R.A."/>
            <person name="Round J.M."/>
            <person name="Ohora S."/>
            <person name="Walle B.V."/>
            <person name="Veldhoen N."/>
            <person name="Helbing C.C."/>
            <person name="Birol I."/>
        </authorList>
    </citation>
    <scope>NUCLEOTIDE SEQUENCE [LARGE SCALE GENOMIC DNA]</scope>
</reference>
<keyword evidence="3" id="KW-0732">Signal</keyword>
<dbReference type="EMBL" id="KV939794">
    <property type="protein sequence ID" value="PIO26724.1"/>
    <property type="molecule type" value="Genomic_DNA"/>
</dbReference>
<dbReference type="SMART" id="SM00364">
    <property type="entry name" value="LRR_BAC"/>
    <property type="match status" value="5"/>
</dbReference>
<keyword evidence="5" id="KW-1185">Reference proteome</keyword>
<dbReference type="InterPro" id="IPR001611">
    <property type="entry name" value="Leu-rich_rpt"/>
</dbReference>
<dbReference type="Gene3D" id="3.80.10.10">
    <property type="entry name" value="Ribonuclease Inhibitor"/>
    <property type="match status" value="3"/>
</dbReference>
<evidence type="ECO:0008006" key="6">
    <source>
        <dbReference type="Google" id="ProtNLM"/>
    </source>
</evidence>
<dbReference type="AlphaFoldDB" id="A0A2G9RFV8"/>
<sequence>MTAGNMFLPSVFLLLATFSCTVLMSYSSECNMFMVLSRSIYSCQAQGLLTVPSAPPDIQLLLLNFNHISSISNDSFPTLPKLQGLLLGGQSIKGPFHIGKGAFYNLPNLTFLDLGDNRNLNLHPEAFKGLFKLEVLILDSNGLDESVLESSLFGELFSLRKLDLSYNNIHRLQPDPSFLRLKSFSTISLKSNKISHLCENDLKYWRGRRLELLDLSMNPLQVSNTSRCANPFVNITLGTLDISFMAWNADTFGKYFRTISGTQVKHIKMSHSPVLGSGFGFSNLKNPDENTFAGLSSSNVSILDLSHSFVSQLTPGVFSAFTKLLSLDLSSSKISNINKGVFAGLTEMVSLNISGNLLGDITFKSFESLWASPLKTLDLSVNNIGAIQFGAMDGLVLLSSLNLRDNALKHIPQVKLPALTLVLLKQNRISDTYGLASFCPNCTFLDLSSNRLTDLRSLWDILQLKSLKKLLLSSNKLSRCYSASKPIIKSELHYLDLSDNDLGQIWNSGQCSDIFTNLELLEILNLSKNYIYSFPEDLFSDLKSLRFLDLSRNNLRLIPEQLFTGLKALKTLNIGSNNLITLSSSSFKSLASLQTLDLSPMTLACNCGLIDFSNWMESTNVTVNVSQSGEVTCFRLSSPSQEMPLVAYFNEC</sequence>
<dbReference type="Proteomes" id="UP000228934">
    <property type="component" value="Unassembled WGS sequence"/>
</dbReference>
<protein>
    <recommendedName>
        <fullName evidence="6">Toll-like receptor 5</fullName>
    </recommendedName>
</protein>